<feature type="domain" description="SAICAR synthetase/ADE2 N-terminal" evidence="9">
    <location>
        <begin position="8"/>
        <end position="242"/>
    </location>
</feature>
<comment type="caution">
    <text evidence="10">The sequence shown here is derived from an EMBL/GenBank/DDBJ whole genome shotgun (WGS) entry which is preliminary data.</text>
</comment>
<dbReference type="UniPathway" id="UPA00074">
    <property type="reaction ID" value="UER00131"/>
</dbReference>
<dbReference type="EC" id="6.3.2.6" evidence="3"/>
<evidence type="ECO:0000256" key="6">
    <source>
        <dbReference type="ARBA" id="ARBA00022755"/>
    </source>
</evidence>
<keyword evidence="6" id="KW-0658">Purine biosynthesis</keyword>
<feature type="non-terminal residue" evidence="10">
    <location>
        <position position="1"/>
    </location>
</feature>
<evidence type="ECO:0000313" key="11">
    <source>
        <dbReference type="Proteomes" id="UP000177876"/>
    </source>
</evidence>
<dbReference type="AlphaFoldDB" id="A0A1F2WME7"/>
<dbReference type="SUPFAM" id="SSF56104">
    <property type="entry name" value="SAICAR synthase-like"/>
    <property type="match status" value="1"/>
</dbReference>
<dbReference type="Proteomes" id="UP000177876">
    <property type="component" value="Unassembled WGS sequence"/>
</dbReference>
<proteinExistence type="inferred from homology"/>
<dbReference type="EMBL" id="MELK01000028">
    <property type="protein sequence ID" value="OFW58040.1"/>
    <property type="molecule type" value="Genomic_DNA"/>
</dbReference>
<dbReference type="GO" id="GO:0004639">
    <property type="term" value="F:phosphoribosylaminoimidazolesuccinocarboxamide synthase activity"/>
    <property type="evidence" value="ECO:0007669"/>
    <property type="project" value="UniProtKB-EC"/>
</dbReference>
<evidence type="ECO:0000256" key="2">
    <source>
        <dbReference type="ARBA" id="ARBA00010190"/>
    </source>
</evidence>
<name>A0A1F2WME7_9ACTN</name>
<protein>
    <recommendedName>
        <fullName evidence="3">phosphoribosylaminoimidazolesuccinocarboxamide synthase</fullName>
        <ecNumber evidence="3">6.3.2.6</ecNumber>
    </recommendedName>
</protein>
<comment type="catalytic activity">
    <reaction evidence="8">
        <text>5-amino-1-(5-phospho-D-ribosyl)imidazole-4-carboxylate + L-aspartate + ATP = (2S)-2-[5-amino-1-(5-phospho-beta-D-ribosyl)imidazole-4-carboxamido]succinate + ADP + phosphate + 2 H(+)</text>
        <dbReference type="Rhea" id="RHEA:22628"/>
        <dbReference type="ChEBI" id="CHEBI:15378"/>
        <dbReference type="ChEBI" id="CHEBI:29991"/>
        <dbReference type="ChEBI" id="CHEBI:30616"/>
        <dbReference type="ChEBI" id="CHEBI:43474"/>
        <dbReference type="ChEBI" id="CHEBI:58443"/>
        <dbReference type="ChEBI" id="CHEBI:77657"/>
        <dbReference type="ChEBI" id="CHEBI:456216"/>
        <dbReference type="EC" id="6.3.2.6"/>
    </reaction>
</comment>
<dbReference type="Gene3D" id="3.30.470.20">
    <property type="entry name" value="ATP-grasp fold, B domain"/>
    <property type="match status" value="1"/>
</dbReference>
<evidence type="ECO:0000256" key="5">
    <source>
        <dbReference type="ARBA" id="ARBA00022741"/>
    </source>
</evidence>
<dbReference type="GO" id="GO:0006189">
    <property type="term" value="P:'de novo' IMP biosynthetic process"/>
    <property type="evidence" value="ECO:0007669"/>
    <property type="project" value="UniProtKB-UniPathway"/>
</dbReference>
<organism evidence="10 11">
    <name type="scientific">Candidatus Solincola sediminis</name>
    <dbReference type="NCBI Taxonomy" id="1797199"/>
    <lineage>
        <taxon>Bacteria</taxon>
        <taxon>Bacillati</taxon>
        <taxon>Actinomycetota</taxon>
        <taxon>Candidatus Geothermincolia</taxon>
        <taxon>Candidatus Geothermincolales</taxon>
        <taxon>Candidatus Geothermincolaceae</taxon>
        <taxon>Candidatus Solincola</taxon>
    </lineage>
</organism>
<evidence type="ECO:0000256" key="7">
    <source>
        <dbReference type="ARBA" id="ARBA00022840"/>
    </source>
</evidence>
<reference evidence="10 11" key="1">
    <citation type="journal article" date="2016" name="Nat. Commun.">
        <title>Thousands of microbial genomes shed light on interconnected biogeochemical processes in an aquifer system.</title>
        <authorList>
            <person name="Anantharaman K."/>
            <person name="Brown C.T."/>
            <person name="Hug L.A."/>
            <person name="Sharon I."/>
            <person name="Castelle C.J."/>
            <person name="Probst A.J."/>
            <person name="Thomas B.C."/>
            <person name="Singh A."/>
            <person name="Wilkins M.J."/>
            <person name="Karaoz U."/>
            <person name="Brodie E.L."/>
            <person name="Williams K.H."/>
            <person name="Hubbard S.S."/>
            <person name="Banfield J.F."/>
        </authorList>
    </citation>
    <scope>NUCLEOTIDE SEQUENCE [LARGE SCALE GENOMIC DNA]</scope>
</reference>
<evidence type="ECO:0000256" key="1">
    <source>
        <dbReference type="ARBA" id="ARBA00004672"/>
    </source>
</evidence>
<comment type="similarity">
    <text evidence="2">Belongs to the SAICAR synthetase family.</text>
</comment>
<dbReference type="InterPro" id="IPR028923">
    <property type="entry name" value="SAICAR_synt/ADE2_N"/>
</dbReference>
<evidence type="ECO:0000256" key="4">
    <source>
        <dbReference type="ARBA" id="ARBA00022598"/>
    </source>
</evidence>
<evidence type="ECO:0000259" key="9">
    <source>
        <dbReference type="Pfam" id="PF01259"/>
    </source>
</evidence>
<evidence type="ECO:0000256" key="8">
    <source>
        <dbReference type="ARBA" id="ARBA00048475"/>
    </source>
</evidence>
<dbReference type="Pfam" id="PF01259">
    <property type="entry name" value="SAICAR_synt"/>
    <property type="match status" value="1"/>
</dbReference>
<dbReference type="Gene3D" id="3.30.200.20">
    <property type="entry name" value="Phosphorylase Kinase, domain 1"/>
    <property type="match status" value="1"/>
</dbReference>
<keyword evidence="7" id="KW-0067">ATP-binding</keyword>
<comment type="pathway">
    <text evidence="1">Purine metabolism; IMP biosynthesis via de novo pathway; 5-amino-1-(5-phospho-D-ribosyl)imidazole-4-carboxamide from 5-amino-1-(5-phospho-D-ribosyl)imidazole-4-carboxylate: step 1/2.</text>
</comment>
<accession>A0A1F2WME7</accession>
<keyword evidence="5" id="KW-0547">Nucleotide-binding</keyword>
<dbReference type="PANTHER" id="PTHR43700:SF1">
    <property type="entry name" value="PHOSPHORIBOSYLAMINOIMIDAZOLE-SUCCINOCARBOXAMIDE SYNTHASE"/>
    <property type="match status" value="1"/>
</dbReference>
<evidence type="ECO:0000313" key="10">
    <source>
        <dbReference type="EMBL" id="OFW58040.1"/>
    </source>
</evidence>
<dbReference type="PANTHER" id="PTHR43700">
    <property type="entry name" value="PHOSPHORIBOSYLAMINOIMIDAZOLE-SUCCINOCARBOXAMIDE SYNTHASE"/>
    <property type="match status" value="1"/>
</dbReference>
<dbReference type="STRING" id="1797197.A2Y75_12515"/>
<keyword evidence="4" id="KW-0436">Ligase</keyword>
<sequence>GNSPGRGRFIFSDRYSAFDWGEMPDHIPDKGKAICIAAAFYFEKLEERGIASHYVGLIEEGAVKRLRDLKAASSTMEFQLLRVVEPCVVDGGYDYAPFHKERLNFLIPLEIIYRNSLPAGSSVFRRLKEGSLKLEDIGLEGVPEPGQLLEETLFDVSTKLESSDRYLTWEEACRISGLSEAELEEIQSVTKAIDDQISVEAARLGLVQEDGKVEFGFDDERRILLLDTVGTLDECRFTYEGMPVSKEIARIFYRETEWYREVEEAKQRDLVNWKILVKEEIPLLPPELKEAIADLYRAYADELTGVEWFGAPPLRESLRIIGDALRIA</sequence>
<evidence type="ECO:0000256" key="3">
    <source>
        <dbReference type="ARBA" id="ARBA00012217"/>
    </source>
</evidence>
<dbReference type="GO" id="GO:0005737">
    <property type="term" value="C:cytoplasm"/>
    <property type="evidence" value="ECO:0007669"/>
    <property type="project" value="TreeGrafter"/>
</dbReference>
<dbReference type="GO" id="GO:0005524">
    <property type="term" value="F:ATP binding"/>
    <property type="evidence" value="ECO:0007669"/>
    <property type="project" value="UniProtKB-KW"/>
</dbReference>
<gene>
    <name evidence="10" type="ORF">A2Y75_12515</name>
</gene>